<protein>
    <submittedName>
        <fullName evidence="1">Uncharacterized protein</fullName>
    </submittedName>
</protein>
<dbReference type="Proteomes" id="UP001151234">
    <property type="component" value="Unassembled WGS sequence"/>
</dbReference>
<accession>A0A9X3UG94</accession>
<proteinExistence type="predicted"/>
<dbReference type="EMBL" id="JAPJZI010000001">
    <property type="protein sequence ID" value="MDA5398028.1"/>
    <property type="molecule type" value="Genomic_DNA"/>
</dbReference>
<dbReference type="AlphaFoldDB" id="A0A9X3UG94"/>
<gene>
    <name evidence="1" type="ORF">OQ273_05510</name>
</gene>
<sequence length="57" mass="6297">MSDEAERHLEDIDEDKRNTITTLLKVSAFVIPTIATFSIDGKLSLARAQVLSNTFSS</sequence>
<keyword evidence="2" id="KW-1185">Reference proteome</keyword>
<organism evidence="1 2">
    <name type="scientific">Hoeflea prorocentri</name>
    <dbReference type="NCBI Taxonomy" id="1922333"/>
    <lineage>
        <taxon>Bacteria</taxon>
        <taxon>Pseudomonadati</taxon>
        <taxon>Pseudomonadota</taxon>
        <taxon>Alphaproteobacteria</taxon>
        <taxon>Hyphomicrobiales</taxon>
        <taxon>Rhizobiaceae</taxon>
        <taxon>Hoeflea</taxon>
    </lineage>
</organism>
<reference evidence="1" key="1">
    <citation type="submission" date="2022-11" db="EMBL/GenBank/DDBJ databases">
        <title>Draft genome sequence of Hoeflea poritis E7-10 and Hoeflea prorocentri PM5-8, separated from scleractinian coral Porites lutea and marine dinoflagellate.</title>
        <authorList>
            <person name="Zhang G."/>
            <person name="Wei Q."/>
            <person name="Cai L."/>
        </authorList>
    </citation>
    <scope>NUCLEOTIDE SEQUENCE</scope>
    <source>
        <strain evidence="1">PM5-8</strain>
    </source>
</reference>
<comment type="caution">
    <text evidence="1">The sequence shown here is derived from an EMBL/GenBank/DDBJ whole genome shotgun (WGS) entry which is preliminary data.</text>
</comment>
<evidence type="ECO:0000313" key="1">
    <source>
        <dbReference type="EMBL" id="MDA5398028.1"/>
    </source>
</evidence>
<evidence type="ECO:0000313" key="2">
    <source>
        <dbReference type="Proteomes" id="UP001151234"/>
    </source>
</evidence>
<name>A0A9X3UG94_9HYPH</name>
<dbReference type="RefSeq" id="WP_267989470.1">
    <property type="nucleotide sequence ID" value="NZ_JAPJZI010000001.1"/>
</dbReference>